<dbReference type="Gramene" id="AET4Gv20233800.9">
    <property type="protein sequence ID" value="AET4Gv20233800.9"/>
    <property type="gene ID" value="AET4Gv20233800"/>
</dbReference>
<keyword evidence="2" id="KW-1185">Reference proteome</keyword>
<dbReference type="Proteomes" id="UP000015105">
    <property type="component" value="Chromosome 4D"/>
</dbReference>
<evidence type="ECO:0000313" key="1">
    <source>
        <dbReference type="EnsemblPlants" id="AET4Gv20233800.9"/>
    </source>
</evidence>
<evidence type="ECO:0000313" key="2">
    <source>
        <dbReference type="Proteomes" id="UP000015105"/>
    </source>
</evidence>
<accession>A0A453HLQ9</accession>
<name>A0A453HLQ9_AEGTS</name>
<dbReference type="AlphaFoldDB" id="A0A453HLQ9"/>
<reference evidence="1" key="3">
    <citation type="journal article" date="2017" name="Nature">
        <title>Genome sequence of the progenitor of the wheat D genome Aegilops tauschii.</title>
        <authorList>
            <person name="Luo M.C."/>
            <person name="Gu Y.Q."/>
            <person name="Puiu D."/>
            <person name="Wang H."/>
            <person name="Twardziok S.O."/>
            <person name="Deal K.R."/>
            <person name="Huo N."/>
            <person name="Zhu T."/>
            <person name="Wang L."/>
            <person name="Wang Y."/>
            <person name="McGuire P.E."/>
            <person name="Liu S."/>
            <person name="Long H."/>
            <person name="Ramasamy R.K."/>
            <person name="Rodriguez J.C."/>
            <person name="Van S.L."/>
            <person name="Yuan L."/>
            <person name="Wang Z."/>
            <person name="Xia Z."/>
            <person name="Xiao L."/>
            <person name="Anderson O.D."/>
            <person name="Ouyang S."/>
            <person name="Liang Y."/>
            <person name="Zimin A.V."/>
            <person name="Pertea G."/>
            <person name="Qi P."/>
            <person name="Bennetzen J.L."/>
            <person name="Dai X."/>
            <person name="Dawson M.W."/>
            <person name="Muller H.G."/>
            <person name="Kugler K."/>
            <person name="Rivarola-Duarte L."/>
            <person name="Spannagl M."/>
            <person name="Mayer K.F.X."/>
            <person name="Lu F.H."/>
            <person name="Bevan M.W."/>
            <person name="Leroy P."/>
            <person name="Li P."/>
            <person name="You F.M."/>
            <person name="Sun Q."/>
            <person name="Liu Z."/>
            <person name="Lyons E."/>
            <person name="Wicker T."/>
            <person name="Salzberg S.L."/>
            <person name="Devos K.M."/>
            <person name="Dvorak J."/>
        </authorList>
    </citation>
    <scope>NUCLEOTIDE SEQUENCE [LARGE SCALE GENOMIC DNA]</scope>
    <source>
        <strain evidence="1">cv. AL8/78</strain>
    </source>
</reference>
<reference evidence="2" key="1">
    <citation type="journal article" date="2014" name="Science">
        <title>Ancient hybridizations among the ancestral genomes of bread wheat.</title>
        <authorList>
            <consortium name="International Wheat Genome Sequencing Consortium,"/>
            <person name="Marcussen T."/>
            <person name="Sandve S.R."/>
            <person name="Heier L."/>
            <person name="Spannagl M."/>
            <person name="Pfeifer M."/>
            <person name="Jakobsen K.S."/>
            <person name="Wulff B.B."/>
            <person name="Steuernagel B."/>
            <person name="Mayer K.F."/>
            <person name="Olsen O.A."/>
        </authorList>
    </citation>
    <scope>NUCLEOTIDE SEQUENCE [LARGE SCALE GENOMIC DNA]</scope>
    <source>
        <strain evidence="2">cv. AL8/78</strain>
    </source>
</reference>
<sequence>MVINSTCACHILLEDCKNCRPSIFKWGKGVSLSCHAISDFDYCIRQ</sequence>
<organism evidence="1 2">
    <name type="scientific">Aegilops tauschii subsp. strangulata</name>
    <name type="common">Goatgrass</name>
    <dbReference type="NCBI Taxonomy" id="200361"/>
    <lineage>
        <taxon>Eukaryota</taxon>
        <taxon>Viridiplantae</taxon>
        <taxon>Streptophyta</taxon>
        <taxon>Embryophyta</taxon>
        <taxon>Tracheophyta</taxon>
        <taxon>Spermatophyta</taxon>
        <taxon>Magnoliopsida</taxon>
        <taxon>Liliopsida</taxon>
        <taxon>Poales</taxon>
        <taxon>Poaceae</taxon>
        <taxon>BOP clade</taxon>
        <taxon>Pooideae</taxon>
        <taxon>Triticodae</taxon>
        <taxon>Triticeae</taxon>
        <taxon>Triticinae</taxon>
        <taxon>Aegilops</taxon>
    </lineage>
</organism>
<dbReference type="EnsemblPlants" id="AET4Gv20233800.9">
    <property type="protein sequence ID" value="AET4Gv20233800.9"/>
    <property type="gene ID" value="AET4Gv20233800"/>
</dbReference>
<proteinExistence type="predicted"/>
<reference evidence="1" key="5">
    <citation type="journal article" date="2021" name="G3 (Bethesda)">
        <title>Aegilops tauschii genome assembly Aet v5.0 features greater sequence contiguity and improved annotation.</title>
        <authorList>
            <person name="Wang L."/>
            <person name="Zhu T."/>
            <person name="Rodriguez J.C."/>
            <person name="Deal K.R."/>
            <person name="Dubcovsky J."/>
            <person name="McGuire P.E."/>
            <person name="Lux T."/>
            <person name="Spannagl M."/>
            <person name="Mayer K.F.X."/>
            <person name="Baldrich P."/>
            <person name="Meyers B.C."/>
            <person name="Huo N."/>
            <person name="Gu Y.Q."/>
            <person name="Zhou H."/>
            <person name="Devos K.M."/>
            <person name="Bennetzen J.L."/>
            <person name="Unver T."/>
            <person name="Budak H."/>
            <person name="Gulick P.J."/>
            <person name="Galiba G."/>
            <person name="Kalapos B."/>
            <person name="Nelson D.R."/>
            <person name="Li P."/>
            <person name="You F.M."/>
            <person name="Luo M.C."/>
            <person name="Dvorak J."/>
        </authorList>
    </citation>
    <scope>NUCLEOTIDE SEQUENCE [LARGE SCALE GENOMIC DNA]</scope>
    <source>
        <strain evidence="1">cv. AL8/78</strain>
    </source>
</reference>
<reference evidence="1" key="4">
    <citation type="submission" date="2019-03" db="UniProtKB">
        <authorList>
            <consortium name="EnsemblPlants"/>
        </authorList>
    </citation>
    <scope>IDENTIFICATION</scope>
</reference>
<protein>
    <submittedName>
        <fullName evidence="1">Uncharacterized protein</fullName>
    </submittedName>
</protein>
<reference evidence="2" key="2">
    <citation type="journal article" date="2017" name="Nat. Plants">
        <title>The Aegilops tauschii genome reveals multiple impacts of transposons.</title>
        <authorList>
            <person name="Zhao G."/>
            <person name="Zou C."/>
            <person name="Li K."/>
            <person name="Wang K."/>
            <person name="Li T."/>
            <person name="Gao L."/>
            <person name="Zhang X."/>
            <person name="Wang H."/>
            <person name="Yang Z."/>
            <person name="Liu X."/>
            <person name="Jiang W."/>
            <person name="Mao L."/>
            <person name="Kong X."/>
            <person name="Jiao Y."/>
            <person name="Jia J."/>
        </authorList>
    </citation>
    <scope>NUCLEOTIDE SEQUENCE [LARGE SCALE GENOMIC DNA]</scope>
    <source>
        <strain evidence="2">cv. AL8/78</strain>
    </source>
</reference>